<evidence type="ECO:0000256" key="4">
    <source>
        <dbReference type="ARBA" id="ARBA00023136"/>
    </source>
</evidence>
<organism evidence="7 8">
    <name type="scientific">Globisporangium ultimum (strain ATCC 200006 / CBS 805.95 / DAOM BR144)</name>
    <name type="common">Pythium ultimum</name>
    <dbReference type="NCBI Taxonomy" id="431595"/>
    <lineage>
        <taxon>Eukaryota</taxon>
        <taxon>Sar</taxon>
        <taxon>Stramenopiles</taxon>
        <taxon>Oomycota</taxon>
        <taxon>Peronosporomycetes</taxon>
        <taxon>Pythiales</taxon>
        <taxon>Pythiaceae</taxon>
        <taxon>Globisporangium</taxon>
    </lineage>
</organism>
<keyword evidence="2 6" id="KW-0812">Transmembrane</keyword>
<dbReference type="VEuPathDB" id="FungiDB:PYU1_G008727"/>
<name>K3WUU8_GLOUD</name>
<accession>K3WUU8</accession>
<evidence type="ECO:0008006" key="9">
    <source>
        <dbReference type="Google" id="ProtNLM"/>
    </source>
</evidence>
<dbReference type="PANTHER" id="PTHR38894">
    <property type="entry name" value="TRANSMEMBRANE PROTEIN"/>
    <property type="match status" value="1"/>
</dbReference>
<reference evidence="7" key="3">
    <citation type="submission" date="2015-02" db="UniProtKB">
        <authorList>
            <consortium name="EnsemblProtists"/>
        </authorList>
    </citation>
    <scope>IDENTIFICATION</scope>
    <source>
        <strain evidence="7">DAOM BR144</strain>
    </source>
</reference>
<feature type="transmembrane region" description="Helical" evidence="6">
    <location>
        <begin position="94"/>
        <end position="112"/>
    </location>
</feature>
<feature type="transmembrane region" description="Helical" evidence="6">
    <location>
        <begin position="64"/>
        <end position="82"/>
    </location>
</feature>
<dbReference type="InParanoid" id="K3WUU8"/>
<comment type="subcellular location">
    <subcellularLocation>
        <location evidence="1">Membrane</location>
        <topology evidence="1">Multi-pass membrane protein</topology>
    </subcellularLocation>
</comment>
<dbReference type="PANTHER" id="PTHR38894:SF1">
    <property type="entry name" value="TRANSMEMBRANE PROTEIN"/>
    <property type="match status" value="1"/>
</dbReference>
<dbReference type="Pfam" id="PF08507">
    <property type="entry name" value="COPI_assoc"/>
    <property type="match status" value="1"/>
</dbReference>
<dbReference type="OMA" id="YFVITKH"/>
<feature type="region of interest" description="Disordered" evidence="5">
    <location>
        <begin position="1"/>
        <end position="28"/>
    </location>
</feature>
<evidence type="ECO:0000313" key="8">
    <source>
        <dbReference type="Proteomes" id="UP000019132"/>
    </source>
</evidence>
<evidence type="ECO:0000256" key="2">
    <source>
        <dbReference type="ARBA" id="ARBA00022692"/>
    </source>
</evidence>
<proteinExistence type="predicted"/>
<dbReference type="eggNOG" id="ENOG502RYIX">
    <property type="taxonomic scope" value="Eukaryota"/>
</dbReference>
<protein>
    <recommendedName>
        <fullName evidence="9">Transmembrane protein</fullName>
    </recommendedName>
</protein>
<dbReference type="AlphaFoldDB" id="K3WUU8"/>
<dbReference type="HOGENOM" id="CLU_1211853_0_0_1"/>
<evidence type="ECO:0000313" key="7">
    <source>
        <dbReference type="EnsemblProtists" id="PYU1_T008745"/>
    </source>
</evidence>
<evidence type="ECO:0000256" key="5">
    <source>
        <dbReference type="SAM" id="MobiDB-lite"/>
    </source>
</evidence>
<dbReference type="GO" id="GO:0016020">
    <property type="term" value="C:membrane"/>
    <property type="evidence" value="ECO:0007669"/>
    <property type="project" value="UniProtKB-SubCell"/>
</dbReference>
<keyword evidence="3 6" id="KW-1133">Transmembrane helix</keyword>
<sequence>VTYGKLPPLNPDDLKLPPPPPSAADKVRSEDAISLSEVWEEIKAKTKEMILGSSVSGLVSVMRGINLLVAGCMIALAIAQIIESDSAFKVMADALSVIYTIFFALLLVGYELRTQGIDAMLRDSFGFMYSPWGRCLFLSMISIFPFGMVGIYGVLVTLFGFSNAYFNYYVIMKHPSFTRGIPDYVPPDATPAANTTANSVV</sequence>
<dbReference type="EnsemblProtists" id="PYU1_T008745">
    <property type="protein sequence ID" value="PYU1_T008745"/>
    <property type="gene ID" value="PYU1_G008727"/>
</dbReference>
<dbReference type="InterPro" id="IPR013714">
    <property type="entry name" value="Golgi_TVP15"/>
</dbReference>
<evidence type="ECO:0000256" key="1">
    <source>
        <dbReference type="ARBA" id="ARBA00004141"/>
    </source>
</evidence>
<dbReference type="Proteomes" id="UP000019132">
    <property type="component" value="Unassembled WGS sequence"/>
</dbReference>
<keyword evidence="8" id="KW-1185">Reference proteome</keyword>
<reference evidence="8" key="1">
    <citation type="journal article" date="2010" name="Genome Biol.">
        <title>Genome sequence of the necrotrophic plant pathogen Pythium ultimum reveals original pathogenicity mechanisms and effector repertoire.</title>
        <authorList>
            <person name="Levesque C.A."/>
            <person name="Brouwer H."/>
            <person name="Cano L."/>
            <person name="Hamilton J.P."/>
            <person name="Holt C."/>
            <person name="Huitema E."/>
            <person name="Raffaele S."/>
            <person name="Robideau G.P."/>
            <person name="Thines M."/>
            <person name="Win J."/>
            <person name="Zerillo M.M."/>
            <person name="Beakes G.W."/>
            <person name="Boore J.L."/>
            <person name="Busam D."/>
            <person name="Dumas B."/>
            <person name="Ferriera S."/>
            <person name="Fuerstenberg S.I."/>
            <person name="Gachon C.M."/>
            <person name="Gaulin E."/>
            <person name="Govers F."/>
            <person name="Grenville-Briggs L."/>
            <person name="Horner N."/>
            <person name="Hostetler J."/>
            <person name="Jiang R.H."/>
            <person name="Johnson J."/>
            <person name="Krajaejun T."/>
            <person name="Lin H."/>
            <person name="Meijer H.J."/>
            <person name="Moore B."/>
            <person name="Morris P."/>
            <person name="Phuntmart V."/>
            <person name="Puiu D."/>
            <person name="Shetty J."/>
            <person name="Stajich J.E."/>
            <person name="Tripathy S."/>
            <person name="Wawra S."/>
            <person name="van West P."/>
            <person name="Whitty B.R."/>
            <person name="Coutinho P.M."/>
            <person name="Henrissat B."/>
            <person name="Martin F."/>
            <person name="Thomas P.D."/>
            <person name="Tyler B.M."/>
            <person name="De Vries R.P."/>
            <person name="Kamoun S."/>
            <person name="Yandell M."/>
            <person name="Tisserat N."/>
            <person name="Buell C.R."/>
        </authorList>
    </citation>
    <scope>NUCLEOTIDE SEQUENCE</scope>
    <source>
        <strain evidence="8">DAOM:BR144</strain>
    </source>
</reference>
<reference evidence="8" key="2">
    <citation type="submission" date="2010-04" db="EMBL/GenBank/DDBJ databases">
        <authorList>
            <person name="Buell R."/>
            <person name="Hamilton J."/>
            <person name="Hostetler J."/>
        </authorList>
    </citation>
    <scope>NUCLEOTIDE SEQUENCE [LARGE SCALE GENOMIC DNA]</scope>
    <source>
        <strain evidence="8">DAOM:BR144</strain>
    </source>
</reference>
<evidence type="ECO:0000256" key="6">
    <source>
        <dbReference type="SAM" id="Phobius"/>
    </source>
</evidence>
<keyword evidence="4 6" id="KW-0472">Membrane</keyword>
<evidence type="ECO:0000256" key="3">
    <source>
        <dbReference type="ARBA" id="ARBA00022989"/>
    </source>
</evidence>
<dbReference type="EMBL" id="GL376558">
    <property type="status" value="NOT_ANNOTATED_CDS"/>
    <property type="molecule type" value="Genomic_DNA"/>
</dbReference>